<dbReference type="InterPro" id="IPR036312">
    <property type="entry name" value="Bifun_inhib/LTP/seed_sf"/>
</dbReference>
<keyword evidence="8" id="KW-0449">Lipoprotein</keyword>
<comment type="caution">
    <text evidence="12">The sequence shown here is derived from an EMBL/GenBank/DDBJ whole genome shotgun (WGS) entry which is preliminary data.</text>
</comment>
<name>A0AAD7P7B7_QUISA</name>
<proteinExistence type="inferred from homology"/>
<dbReference type="SUPFAM" id="SSF47699">
    <property type="entry name" value="Bifunctional inhibitor/lipid-transfer protein/seed storage 2S albumin"/>
    <property type="match status" value="1"/>
</dbReference>
<dbReference type="InterPro" id="IPR043325">
    <property type="entry name" value="LTSS"/>
</dbReference>
<evidence type="ECO:0000313" key="13">
    <source>
        <dbReference type="Proteomes" id="UP001163823"/>
    </source>
</evidence>
<dbReference type="Gene3D" id="1.10.110.10">
    <property type="entry name" value="Plant lipid-transfer and hydrophobic proteins"/>
    <property type="match status" value="1"/>
</dbReference>
<keyword evidence="13" id="KW-1185">Reference proteome</keyword>
<dbReference type="AlphaFoldDB" id="A0AAD7P7B7"/>
<keyword evidence="3" id="KW-1003">Cell membrane</keyword>
<dbReference type="GO" id="GO:0005886">
    <property type="term" value="C:plasma membrane"/>
    <property type="evidence" value="ECO:0007669"/>
    <property type="project" value="UniProtKB-SubCell"/>
</dbReference>
<evidence type="ECO:0000256" key="2">
    <source>
        <dbReference type="ARBA" id="ARBA00009748"/>
    </source>
</evidence>
<keyword evidence="5 10" id="KW-0732">Signal</keyword>
<feature type="signal peptide" evidence="10">
    <location>
        <begin position="1"/>
        <end position="29"/>
    </location>
</feature>
<dbReference type="GO" id="GO:0098552">
    <property type="term" value="C:side of membrane"/>
    <property type="evidence" value="ECO:0007669"/>
    <property type="project" value="UniProtKB-KW"/>
</dbReference>
<keyword evidence="9" id="KW-0472">Membrane</keyword>
<dbReference type="CDD" id="cd00010">
    <property type="entry name" value="AAI_LTSS"/>
    <property type="match status" value="1"/>
</dbReference>
<accession>A0AAD7P7B7</accession>
<sequence length="153" mass="16180">MRMGLWISMSTQLMMILVLMVGVPSFTEAQSNGVNDCATKLTPCLDYFNSSNPPATCCNPLKEAVATQLTCLCNLYATPGLLESLKINITQAIQLSRNCGVSGDLSQCKVTAPSPTAGSTPTGGGKDGEGAADRLAFTGISLLLLFWVSVMFY</sequence>
<reference evidence="12" key="1">
    <citation type="journal article" date="2023" name="Science">
        <title>Elucidation of the pathway for biosynthesis of saponin adjuvants from the soapbark tree.</title>
        <authorList>
            <person name="Reed J."/>
            <person name="Orme A."/>
            <person name="El-Demerdash A."/>
            <person name="Owen C."/>
            <person name="Martin L.B.B."/>
            <person name="Misra R.C."/>
            <person name="Kikuchi S."/>
            <person name="Rejzek M."/>
            <person name="Martin A.C."/>
            <person name="Harkess A."/>
            <person name="Leebens-Mack J."/>
            <person name="Louveau T."/>
            <person name="Stephenson M.J."/>
            <person name="Osbourn A."/>
        </authorList>
    </citation>
    <scope>NUCLEOTIDE SEQUENCE</scope>
    <source>
        <tissue evidence="12">Leaf</tissue>
    </source>
</reference>
<dbReference type="Pfam" id="PF14368">
    <property type="entry name" value="LTP_2"/>
    <property type="match status" value="1"/>
</dbReference>
<gene>
    <name evidence="12" type="ORF">O6P43_034128</name>
</gene>
<evidence type="ECO:0000256" key="9">
    <source>
        <dbReference type="SAM" id="Phobius"/>
    </source>
</evidence>
<dbReference type="KEGG" id="qsa:O6P43_034128"/>
<feature type="transmembrane region" description="Helical" evidence="9">
    <location>
        <begin position="135"/>
        <end position="152"/>
    </location>
</feature>
<evidence type="ECO:0000256" key="8">
    <source>
        <dbReference type="ARBA" id="ARBA00023288"/>
    </source>
</evidence>
<keyword evidence="7" id="KW-0325">Glycoprotein</keyword>
<protein>
    <submittedName>
        <fullName evidence="12">Lipid transfer protein</fullName>
    </submittedName>
</protein>
<keyword evidence="4" id="KW-0336">GPI-anchor</keyword>
<dbReference type="PANTHER" id="PTHR33044">
    <property type="entry name" value="BIFUNCTIONAL INHIBITOR/LIPID-TRANSFER PROTEIN/SEED STORAGE 2S ALBUMIN SUPERFAMILY PROTEIN-RELATED"/>
    <property type="match status" value="1"/>
</dbReference>
<comment type="subcellular location">
    <subcellularLocation>
        <location evidence="1">Cell membrane</location>
        <topology evidence="1">Lipid-anchor</topology>
        <topology evidence="1">GPI-anchor</topology>
    </subcellularLocation>
</comment>
<evidence type="ECO:0000256" key="3">
    <source>
        <dbReference type="ARBA" id="ARBA00022475"/>
    </source>
</evidence>
<evidence type="ECO:0000256" key="7">
    <source>
        <dbReference type="ARBA" id="ARBA00023180"/>
    </source>
</evidence>
<dbReference type="EMBL" id="JARAOO010000014">
    <property type="protein sequence ID" value="KAJ7944787.1"/>
    <property type="molecule type" value="Genomic_DNA"/>
</dbReference>
<keyword evidence="9" id="KW-1133">Transmembrane helix</keyword>
<dbReference type="Proteomes" id="UP001163823">
    <property type="component" value="Chromosome 14"/>
</dbReference>
<evidence type="ECO:0000256" key="6">
    <source>
        <dbReference type="ARBA" id="ARBA00023157"/>
    </source>
</evidence>
<dbReference type="SMART" id="SM00499">
    <property type="entry name" value="AAI"/>
    <property type="match status" value="1"/>
</dbReference>
<feature type="domain" description="Bifunctional inhibitor/plant lipid transfer protein/seed storage helical" evidence="11">
    <location>
        <begin position="37"/>
        <end position="108"/>
    </location>
</feature>
<evidence type="ECO:0000256" key="1">
    <source>
        <dbReference type="ARBA" id="ARBA00004609"/>
    </source>
</evidence>
<evidence type="ECO:0000313" key="12">
    <source>
        <dbReference type="EMBL" id="KAJ7944787.1"/>
    </source>
</evidence>
<evidence type="ECO:0000256" key="5">
    <source>
        <dbReference type="ARBA" id="ARBA00022729"/>
    </source>
</evidence>
<dbReference type="InterPro" id="IPR016140">
    <property type="entry name" value="Bifunc_inhib/LTP/seed_store"/>
</dbReference>
<keyword evidence="6" id="KW-1015">Disulfide bond</keyword>
<evidence type="ECO:0000256" key="4">
    <source>
        <dbReference type="ARBA" id="ARBA00022622"/>
    </source>
</evidence>
<feature type="chain" id="PRO_5042288382" evidence="10">
    <location>
        <begin position="30"/>
        <end position="153"/>
    </location>
</feature>
<evidence type="ECO:0000259" key="11">
    <source>
        <dbReference type="SMART" id="SM00499"/>
    </source>
</evidence>
<keyword evidence="9" id="KW-0812">Transmembrane</keyword>
<evidence type="ECO:0000256" key="10">
    <source>
        <dbReference type="SAM" id="SignalP"/>
    </source>
</evidence>
<organism evidence="12 13">
    <name type="scientific">Quillaja saponaria</name>
    <name type="common">Soap bark tree</name>
    <dbReference type="NCBI Taxonomy" id="32244"/>
    <lineage>
        <taxon>Eukaryota</taxon>
        <taxon>Viridiplantae</taxon>
        <taxon>Streptophyta</taxon>
        <taxon>Embryophyta</taxon>
        <taxon>Tracheophyta</taxon>
        <taxon>Spermatophyta</taxon>
        <taxon>Magnoliopsida</taxon>
        <taxon>eudicotyledons</taxon>
        <taxon>Gunneridae</taxon>
        <taxon>Pentapetalae</taxon>
        <taxon>rosids</taxon>
        <taxon>fabids</taxon>
        <taxon>Fabales</taxon>
        <taxon>Quillajaceae</taxon>
        <taxon>Quillaja</taxon>
    </lineage>
</organism>
<comment type="similarity">
    <text evidence="2">Belongs to the plant LTP family.</text>
</comment>